<evidence type="ECO:0000313" key="2">
    <source>
        <dbReference type="Proteomes" id="UP000861567"/>
    </source>
</evidence>
<sequence>MKWLSIRRRLTFRWNFISSSVMLDSKLAKQYLLRKGFWKEFCPIPIGGIGQNAEMC</sequence>
<accession>A0AAN5R6A1</accession>
<proteinExistence type="predicted"/>
<protein>
    <submittedName>
        <fullName evidence="1">Uncharacterized protein</fullName>
    </submittedName>
</protein>
<comment type="caution">
    <text evidence="1">The sequence shown here is derived from an EMBL/GenBank/DDBJ whole genome shotgun (WGS) entry which is preliminary data.</text>
</comment>
<name>A0AAN5R6A1_LEGPN</name>
<dbReference type="EMBL" id="DACSEI010000046">
    <property type="protein sequence ID" value="HAT1597580.1"/>
    <property type="molecule type" value="Genomic_DNA"/>
</dbReference>
<dbReference type="AlphaFoldDB" id="A0AAN5R6A1"/>
<gene>
    <name evidence="1" type="ORF">I8Y58_002841</name>
</gene>
<reference evidence="1" key="2">
    <citation type="submission" date="2020-11" db="EMBL/GenBank/DDBJ databases">
        <authorList>
            <consortium name="NCBI Pathogen Detection Project"/>
        </authorList>
    </citation>
    <scope>NUCLEOTIDE SEQUENCE</scope>
    <source>
        <strain evidence="1">D3612</strain>
    </source>
</reference>
<organism evidence="1 2">
    <name type="scientific">Legionella pneumophila</name>
    <dbReference type="NCBI Taxonomy" id="446"/>
    <lineage>
        <taxon>Bacteria</taxon>
        <taxon>Pseudomonadati</taxon>
        <taxon>Pseudomonadota</taxon>
        <taxon>Gammaproteobacteria</taxon>
        <taxon>Legionellales</taxon>
        <taxon>Legionellaceae</taxon>
        <taxon>Legionella</taxon>
    </lineage>
</organism>
<evidence type="ECO:0000313" key="1">
    <source>
        <dbReference type="EMBL" id="HAT1597580.1"/>
    </source>
</evidence>
<dbReference type="Proteomes" id="UP000861567">
    <property type="component" value="Unassembled WGS sequence"/>
</dbReference>
<reference evidence="1" key="1">
    <citation type="journal article" date="2018" name="Genome Biol.">
        <title>SKESA: strategic k-mer extension for scrupulous assemblies.</title>
        <authorList>
            <person name="Souvorov A."/>
            <person name="Agarwala R."/>
            <person name="Lipman D.J."/>
        </authorList>
    </citation>
    <scope>NUCLEOTIDE SEQUENCE</scope>
    <source>
        <strain evidence="1">D3612</strain>
    </source>
</reference>